<evidence type="ECO:0008006" key="3">
    <source>
        <dbReference type="Google" id="ProtNLM"/>
    </source>
</evidence>
<accession>A0A517XVZ4</accession>
<evidence type="ECO:0000313" key="2">
    <source>
        <dbReference type="Proteomes" id="UP000319576"/>
    </source>
</evidence>
<gene>
    <name evidence="1" type="ORF">ETAA1_36570</name>
</gene>
<proteinExistence type="predicted"/>
<dbReference type="InterPro" id="IPR016024">
    <property type="entry name" value="ARM-type_fold"/>
</dbReference>
<evidence type="ECO:0000313" key="1">
    <source>
        <dbReference type="EMBL" id="QDU21685.1"/>
    </source>
</evidence>
<sequence length="425" mass="46075">MPRLWAVLVVAGAAVVGTGRADEPAPAVDIPAEQLAKARLLVRQLGSPSYQAREEASAELAKLGRAARPALLEAVAGSPDYEVRARAARLLPRAEAADLQLRIDAFVADADGKKTHDLPGWDQFREQVGNDRPSRALFAELMKAPENREVLTAVAGSKREGGIAVGNRRLAVYLAEQPNAFGRVGFGPIPQPKQPTLADIATVLFGETVIPSADIPRAGPFTFINGAMLAQKPQSLQVATNPTGHAHGEAYKKLLLRWVDTRSSPEDLSQLVNTYPNLSQVRDMTPILRRAATADGVQGMSRGQSLTFLVQRNKKAEHPFLKAQLKNETLVGAVYLGQNPNGQPIQANCQLRDVALALLIAETGQNLHEYGFQTAPGANLNPVQNPYPTYAFMADEDRDRAQRKWAEWEAKHPIPAYDPGPPAKK</sequence>
<organism evidence="1 2">
    <name type="scientific">Urbifossiella limnaea</name>
    <dbReference type="NCBI Taxonomy" id="2528023"/>
    <lineage>
        <taxon>Bacteria</taxon>
        <taxon>Pseudomonadati</taxon>
        <taxon>Planctomycetota</taxon>
        <taxon>Planctomycetia</taxon>
        <taxon>Gemmatales</taxon>
        <taxon>Gemmataceae</taxon>
        <taxon>Urbifossiella</taxon>
    </lineage>
</organism>
<dbReference type="Proteomes" id="UP000319576">
    <property type="component" value="Chromosome"/>
</dbReference>
<dbReference type="AlphaFoldDB" id="A0A517XVZ4"/>
<keyword evidence="2" id="KW-1185">Reference proteome</keyword>
<dbReference type="InterPro" id="IPR011989">
    <property type="entry name" value="ARM-like"/>
</dbReference>
<dbReference type="RefSeq" id="WP_145240821.1">
    <property type="nucleotide sequence ID" value="NZ_CP036273.1"/>
</dbReference>
<name>A0A517XVZ4_9BACT</name>
<dbReference type="EMBL" id="CP036273">
    <property type="protein sequence ID" value="QDU21685.1"/>
    <property type="molecule type" value="Genomic_DNA"/>
</dbReference>
<protein>
    <recommendedName>
        <fullName evidence="3">HEAT repeat domain-containing protein</fullName>
    </recommendedName>
</protein>
<dbReference type="SUPFAM" id="SSF48371">
    <property type="entry name" value="ARM repeat"/>
    <property type="match status" value="1"/>
</dbReference>
<reference evidence="1 2" key="1">
    <citation type="submission" date="2019-02" db="EMBL/GenBank/DDBJ databases">
        <title>Deep-cultivation of Planctomycetes and their phenomic and genomic characterization uncovers novel biology.</title>
        <authorList>
            <person name="Wiegand S."/>
            <person name="Jogler M."/>
            <person name="Boedeker C."/>
            <person name="Pinto D."/>
            <person name="Vollmers J."/>
            <person name="Rivas-Marin E."/>
            <person name="Kohn T."/>
            <person name="Peeters S.H."/>
            <person name="Heuer A."/>
            <person name="Rast P."/>
            <person name="Oberbeckmann S."/>
            <person name="Bunk B."/>
            <person name="Jeske O."/>
            <person name="Meyerdierks A."/>
            <person name="Storesund J.E."/>
            <person name="Kallscheuer N."/>
            <person name="Luecker S."/>
            <person name="Lage O.M."/>
            <person name="Pohl T."/>
            <person name="Merkel B.J."/>
            <person name="Hornburger P."/>
            <person name="Mueller R.-W."/>
            <person name="Bruemmer F."/>
            <person name="Labrenz M."/>
            <person name="Spormann A.M."/>
            <person name="Op den Camp H."/>
            <person name="Overmann J."/>
            <person name="Amann R."/>
            <person name="Jetten M.S.M."/>
            <person name="Mascher T."/>
            <person name="Medema M.H."/>
            <person name="Devos D.P."/>
            <person name="Kaster A.-K."/>
            <person name="Ovreas L."/>
            <person name="Rohde M."/>
            <person name="Galperin M.Y."/>
            <person name="Jogler C."/>
        </authorList>
    </citation>
    <scope>NUCLEOTIDE SEQUENCE [LARGE SCALE GENOMIC DNA]</scope>
    <source>
        <strain evidence="1 2">ETA_A1</strain>
    </source>
</reference>
<dbReference type="Gene3D" id="1.25.10.10">
    <property type="entry name" value="Leucine-rich Repeat Variant"/>
    <property type="match status" value="1"/>
</dbReference>
<dbReference type="OrthoDB" id="287300at2"/>
<dbReference type="KEGG" id="uli:ETAA1_36570"/>